<dbReference type="InterPro" id="IPR011006">
    <property type="entry name" value="CheY-like_superfamily"/>
</dbReference>
<dbReference type="PROSITE" id="PS50110">
    <property type="entry name" value="RESPONSE_REGULATORY"/>
    <property type="match status" value="1"/>
</dbReference>
<dbReference type="PROSITE" id="PS50043">
    <property type="entry name" value="HTH_LUXR_2"/>
    <property type="match status" value="1"/>
</dbReference>
<evidence type="ECO:0000259" key="6">
    <source>
        <dbReference type="PROSITE" id="PS50043"/>
    </source>
</evidence>
<evidence type="ECO:0000313" key="9">
    <source>
        <dbReference type="Proteomes" id="UP000295345"/>
    </source>
</evidence>
<dbReference type="OrthoDB" id="4209756at2"/>
<dbReference type="Proteomes" id="UP000295345">
    <property type="component" value="Unassembled WGS sequence"/>
</dbReference>
<dbReference type="AlphaFoldDB" id="A0A4R4T6P4"/>
<dbReference type="InterPro" id="IPR016032">
    <property type="entry name" value="Sig_transdc_resp-reg_C-effctor"/>
</dbReference>
<dbReference type="EMBL" id="SMKI01000229">
    <property type="protein sequence ID" value="TDC72788.1"/>
    <property type="molecule type" value="Genomic_DNA"/>
</dbReference>
<protein>
    <submittedName>
        <fullName evidence="8">Response regulator transcription factor</fullName>
    </submittedName>
</protein>
<evidence type="ECO:0000256" key="4">
    <source>
        <dbReference type="ARBA" id="ARBA00023163"/>
    </source>
</evidence>
<dbReference type="Pfam" id="PF00072">
    <property type="entry name" value="Response_reg"/>
    <property type="match status" value="1"/>
</dbReference>
<dbReference type="RefSeq" id="WP_132819627.1">
    <property type="nucleotide sequence ID" value="NZ_SMKI01000229.1"/>
</dbReference>
<evidence type="ECO:0000256" key="2">
    <source>
        <dbReference type="ARBA" id="ARBA00023015"/>
    </source>
</evidence>
<dbReference type="InterPro" id="IPR000792">
    <property type="entry name" value="Tscrpt_reg_LuxR_C"/>
</dbReference>
<reference evidence="8 9" key="1">
    <citation type="submission" date="2019-03" db="EMBL/GenBank/DDBJ databases">
        <title>Draft genome sequences of novel Actinobacteria.</title>
        <authorList>
            <person name="Sahin N."/>
            <person name="Ay H."/>
            <person name="Saygin H."/>
        </authorList>
    </citation>
    <scope>NUCLEOTIDE SEQUENCE [LARGE SCALE GENOMIC DNA]</scope>
    <source>
        <strain evidence="8 9">DSM 41900</strain>
    </source>
</reference>
<dbReference type="PANTHER" id="PTHR43214">
    <property type="entry name" value="TWO-COMPONENT RESPONSE REGULATOR"/>
    <property type="match status" value="1"/>
</dbReference>
<feature type="domain" description="Response regulatory" evidence="7">
    <location>
        <begin position="10"/>
        <end position="130"/>
    </location>
</feature>
<proteinExistence type="predicted"/>
<keyword evidence="2" id="KW-0805">Transcription regulation</keyword>
<dbReference type="InterPro" id="IPR039420">
    <property type="entry name" value="WalR-like"/>
</dbReference>
<keyword evidence="9" id="KW-1185">Reference proteome</keyword>
<dbReference type="CDD" id="cd06170">
    <property type="entry name" value="LuxR_C_like"/>
    <property type="match status" value="1"/>
</dbReference>
<dbReference type="Gene3D" id="3.40.50.2300">
    <property type="match status" value="1"/>
</dbReference>
<evidence type="ECO:0000256" key="3">
    <source>
        <dbReference type="ARBA" id="ARBA00023125"/>
    </source>
</evidence>
<dbReference type="Pfam" id="PF00196">
    <property type="entry name" value="GerE"/>
    <property type="match status" value="1"/>
</dbReference>
<feature type="domain" description="HTH luxR-type" evidence="6">
    <location>
        <begin position="161"/>
        <end position="226"/>
    </location>
</feature>
<dbReference type="PROSITE" id="PS00622">
    <property type="entry name" value="HTH_LUXR_1"/>
    <property type="match status" value="1"/>
</dbReference>
<keyword evidence="3" id="KW-0238">DNA-binding</keyword>
<keyword evidence="1 5" id="KW-0597">Phosphoprotein</keyword>
<dbReference type="SMART" id="SM00448">
    <property type="entry name" value="REC"/>
    <property type="match status" value="1"/>
</dbReference>
<dbReference type="GO" id="GO:0006355">
    <property type="term" value="P:regulation of DNA-templated transcription"/>
    <property type="evidence" value="ECO:0007669"/>
    <property type="project" value="InterPro"/>
</dbReference>
<evidence type="ECO:0000256" key="1">
    <source>
        <dbReference type="ARBA" id="ARBA00022553"/>
    </source>
</evidence>
<comment type="caution">
    <text evidence="8">The sequence shown here is derived from an EMBL/GenBank/DDBJ whole genome shotgun (WGS) entry which is preliminary data.</text>
</comment>
<organism evidence="8 9">
    <name type="scientific">Streptomyces hainanensis</name>
    <dbReference type="NCBI Taxonomy" id="402648"/>
    <lineage>
        <taxon>Bacteria</taxon>
        <taxon>Bacillati</taxon>
        <taxon>Actinomycetota</taxon>
        <taxon>Actinomycetes</taxon>
        <taxon>Kitasatosporales</taxon>
        <taxon>Streptomycetaceae</taxon>
        <taxon>Streptomyces</taxon>
    </lineage>
</organism>
<accession>A0A4R4T6P4</accession>
<dbReference type="SUPFAM" id="SSF52172">
    <property type="entry name" value="CheY-like"/>
    <property type="match status" value="1"/>
</dbReference>
<dbReference type="PANTHER" id="PTHR43214:SF24">
    <property type="entry name" value="TRANSCRIPTIONAL REGULATORY PROTEIN NARL-RELATED"/>
    <property type="match status" value="1"/>
</dbReference>
<evidence type="ECO:0000313" key="8">
    <source>
        <dbReference type="EMBL" id="TDC72788.1"/>
    </source>
</evidence>
<gene>
    <name evidence="8" type="ORF">E1283_20850</name>
</gene>
<dbReference type="GO" id="GO:0003677">
    <property type="term" value="F:DNA binding"/>
    <property type="evidence" value="ECO:0007669"/>
    <property type="project" value="UniProtKB-KW"/>
</dbReference>
<dbReference type="CDD" id="cd17535">
    <property type="entry name" value="REC_NarL-like"/>
    <property type="match status" value="1"/>
</dbReference>
<evidence type="ECO:0000256" key="5">
    <source>
        <dbReference type="PROSITE-ProRule" id="PRU00169"/>
    </source>
</evidence>
<dbReference type="GO" id="GO:0000160">
    <property type="term" value="P:phosphorelay signal transduction system"/>
    <property type="evidence" value="ECO:0007669"/>
    <property type="project" value="InterPro"/>
</dbReference>
<dbReference type="SMART" id="SM00421">
    <property type="entry name" value="HTH_LUXR"/>
    <property type="match status" value="1"/>
</dbReference>
<dbReference type="InterPro" id="IPR058245">
    <property type="entry name" value="NreC/VraR/RcsB-like_REC"/>
</dbReference>
<dbReference type="InterPro" id="IPR001789">
    <property type="entry name" value="Sig_transdc_resp-reg_receiver"/>
</dbReference>
<feature type="modified residue" description="4-aspartylphosphate" evidence="5">
    <location>
        <position position="61"/>
    </location>
</feature>
<name>A0A4R4T6P4_9ACTN</name>
<dbReference type="SUPFAM" id="SSF46894">
    <property type="entry name" value="C-terminal effector domain of the bipartite response regulators"/>
    <property type="match status" value="1"/>
</dbReference>
<sequence>MTDGGGRVVRVVIADDERVVRDGVRMMLETQPDLTVVGTAGDGEHALRLCAELRPDVLMLDVRMPGLDGLAVLGELGRRGRLGPGGVRVLMLTTFDLEEYVAEALAAGASGFLLKSSSYEELTAGVRATAAGDGVLSPRVAGRIIREYAAARRAERPDPGAEARVAELTPRERDVLRLIGEGLSNGEIAGRLTVSAHTVKSHVSRLLAKTGCRDRAQAAVLARRLD</sequence>
<evidence type="ECO:0000259" key="7">
    <source>
        <dbReference type="PROSITE" id="PS50110"/>
    </source>
</evidence>
<keyword evidence="4" id="KW-0804">Transcription</keyword>
<dbReference type="PRINTS" id="PR00038">
    <property type="entry name" value="HTHLUXR"/>
</dbReference>